<dbReference type="EMBL" id="CP054257">
    <property type="protein sequence ID" value="QTQ11290.1"/>
    <property type="molecule type" value="Genomic_DNA"/>
</dbReference>
<name>A0A975EZ04_9SPIR</name>
<accession>A0A975EZ04</accession>
<organism evidence="2 3">
    <name type="scientific">Treponema parvum</name>
    <dbReference type="NCBI Taxonomy" id="138851"/>
    <lineage>
        <taxon>Bacteria</taxon>
        <taxon>Pseudomonadati</taxon>
        <taxon>Spirochaetota</taxon>
        <taxon>Spirochaetia</taxon>
        <taxon>Spirochaetales</taxon>
        <taxon>Treponemataceae</taxon>
        <taxon>Treponema</taxon>
    </lineage>
</organism>
<dbReference type="Pfam" id="PF13669">
    <property type="entry name" value="Glyoxalase_4"/>
    <property type="match status" value="1"/>
</dbReference>
<dbReference type="RefSeq" id="WP_210118085.1">
    <property type="nucleotide sequence ID" value="NZ_CP054257.1"/>
</dbReference>
<dbReference type="Gene3D" id="3.10.180.10">
    <property type="entry name" value="2,3-Dihydroxybiphenyl 1,2-Dioxygenase, domain 1"/>
    <property type="match status" value="1"/>
</dbReference>
<evidence type="ECO:0000259" key="1">
    <source>
        <dbReference type="PROSITE" id="PS51819"/>
    </source>
</evidence>
<proteinExistence type="predicted"/>
<gene>
    <name evidence="2" type="ORF">HRI96_03210</name>
</gene>
<evidence type="ECO:0000313" key="3">
    <source>
        <dbReference type="Proteomes" id="UP000671995"/>
    </source>
</evidence>
<reference evidence="2" key="1">
    <citation type="submission" date="2020-05" db="EMBL/GenBank/DDBJ databases">
        <authorList>
            <person name="Zeng H."/>
            <person name="Chan Y.K."/>
            <person name="Watt R.M."/>
        </authorList>
    </citation>
    <scope>NUCLEOTIDE SEQUENCE</scope>
    <source>
        <strain evidence="2">ATCC 700773</strain>
    </source>
</reference>
<reference evidence="2" key="2">
    <citation type="journal article" date="2021" name="Microbiol. Resour. Announc.">
        <title>Complete Genome Sequences of Three Human Oral Treponema parvum Isolates.</title>
        <authorList>
            <person name="Zeng H."/>
            <person name="Watt R.M."/>
        </authorList>
    </citation>
    <scope>NUCLEOTIDE SEQUENCE</scope>
    <source>
        <strain evidence="2">ATCC 700773</strain>
    </source>
</reference>
<dbReference type="Proteomes" id="UP000671995">
    <property type="component" value="Chromosome"/>
</dbReference>
<dbReference type="SUPFAM" id="SSF54593">
    <property type="entry name" value="Glyoxalase/Bleomycin resistance protein/Dihydroxybiphenyl dioxygenase"/>
    <property type="match status" value="1"/>
</dbReference>
<dbReference type="InterPro" id="IPR029068">
    <property type="entry name" value="Glyas_Bleomycin-R_OHBP_Dase"/>
</dbReference>
<dbReference type="AlphaFoldDB" id="A0A975EZ04"/>
<evidence type="ECO:0000313" key="2">
    <source>
        <dbReference type="EMBL" id="QTQ11290.1"/>
    </source>
</evidence>
<feature type="domain" description="VOC" evidence="1">
    <location>
        <begin position="3"/>
        <end position="103"/>
    </location>
</feature>
<protein>
    <submittedName>
        <fullName evidence="2">VOC family protein</fullName>
    </submittedName>
</protein>
<dbReference type="PROSITE" id="PS51819">
    <property type="entry name" value="VOC"/>
    <property type="match status" value="1"/>
</dbReference>
<sequence>MLKMHHIGVVVNNIETTAKHYLKDIGGFTQSAVFFDEKQGINIQFLYPVDKTGLPVELIQPVSEKNPVANILRKSGVSPYHICYEADDIKEEYNKLRGGGTYV</sequence>
<dbReference type="InterPro" id="IPR037523">
    <property type="entry name" value="VOC_core"/>
</dbReference>